<feature type="region of interest" description="Disordered" evidence="4">
    <location>
        <begin position="513"/>
        <end position="555"/>
    </location>
</feature>
<evidence type="ECO:0000313" key="7">
    <source>
        <dbReference type="Proteomes" id="UP000758603"/>
    </source>
</evidence>
<dbReference type="GO" id="GO:0004674">
    <property type="term" value="F:protein serine/threonine kinase activity"/>
    <property type="evidence" value="ECO:0007669"/>
    <property type="project" value="UniProtKB-EC"/>
</dbReference>
<dbReference type="AlphaFoldDB" id="A0A9P8RJ56"/>
<dbReference type="EC" id="2.7.11.1" evidence="1"/>
<evidence type="ECO:0000259" key="5">
    <source>
        <dbReference type="Pfam" id="PF17667"/>
    </source>
</evidence>
<dbReference type="Proteomes" id="UP000758603">
    <property type="component" value="Unassembled WGS sequence"/>
</dbReference>
<evidence type="ECO:0000256" key="3">
    <source>
        <dbReference type="ARBA" id="ARBA00048679"/>
    </source>
</evidence>
<dbReference type="PANTHER" id="PTHR38248:SF2">
    <property type="entry name" value="FUNK1 11"/>
    <property type="match status" value="1"/>
</dbReference>
<name>A0A9P8RJ56_9PEZI</name>
<evidence type="ECO:0000256" key="4">
    <source>
        <dbReference type="SAM" id="MobiDB-lite"/>
    </source>
</evidence>
<dbReference type="EMBL" id="JAGPXC010000009">
    <property type="protein sequence ID" value="KAH6646842.1"/>
    <property type="molecule type" value="Genomic_DNA"/>
</dbReference>
<dbReference type="Gene3D" id="1.10.510.10">
    <property type="entry name" value="Transferase(Phosphotransferase) domain 1"/>
    <property type="match status" value="1"/>
</dbReference>
<dbReference type="InterPro" id="IPR040976">
    <property type="entry name" value="Pkinase_fungal"/>
</dbReference>
<dbReference type="GeneID" id="70127571"/>
<dbReference type="Pfam" id="PF17667">
    <property type="entry name" value="Pkinase_fungal"/>
    <property type="match status" value="1"/>
</dbReference>
<keyword evidence="7" id="KW-1185">Reference proteome</keyword>
<feature type="domain" description="Fungal-type protein kinase" evidence="5">
    <location>
        <begin position="269"/>
        <end position="681"/>
    </location>
</feature>
<dbReference type="OrthoDB" id="5584477at2759"/>
<evidence type="ECO:0000256" key="2">
    <source>
        <dbReference type="ARBA" id="ARBA00047899"/>
    </source>
</evidence>
<comment type="catalytic activity">
    <reaction evidence="2">
        <text>L-threonyl-[protein] + ATP = O-phospho-L-threonyl-[protein] + ADP + H(+)</text>
        <dbReference type="Rhea" id="RHEA:46608"/>
        <dbReference type="Rhea" id="RHEA-COMP:11060"/>
        <dbReference type="Rhea" id="RHEA-COMP:11605"/>
        <dbReference type="ChEBI" id="CHEBI:15378"/>
        <dbReference type="ChEBI" id="CHEBI:30013"/>
        <dbReference type="ChEBI" id="CHEBI:30616"/>
        <dbReference type="ChEBI" id="CHEBI:61977"/>
        <dbReference type="ChEBI" id="CHEBI:456216"/>
        <dbReference type="EC" id="2.7.11.1"/>
    </reaction>
</comment>
<gene>
    <name evidence="6" type="ORF">BKA67DRAFT_525584</name>
</gene>
<evidence type="ECO:0000256" key="1">
    <source>
        <dbReference type="ARBA" id="ARBA00012513"/>
    </source>
</evidence>
<dbReference type="InterPro" id="IPR008266">
    <property type="entry name" value="Tyr_kinase_AS"/>
</dbReference>
<sequence>MANQLRARIIAGNPIGAGLDTFRASFASICADKSITCLPDSLGQLSPEDIQNLVLDLLSALQSLRTSRLLPSSNRGKNLFSDLTTLSAAANSDDFDLDRTKPLLRTALSESLVDTHVWDQVYIAVAESTPAPRLVASSLQQTPWIRNTSSFVNSSEHRKYMDDVLKEELGSMYVGLHEFQERYFEDVLKLEPASEAFLEQCKENSNPIFDTKWKGWPEDANQDDVLNWFANFCEKLSEFAGSYDLTRTYQRRPLAKPNEPIDGSTAKRKMDIGFARNPDANTTSRCHWSQILVPGELKSNLSADKPSEAWLDLGRYAREVLAAQDNRRYVLGFTICGSAMRLWEFDRLGGIASDQFDVHKDALRFIRAILGFLWMSEEHLGFDPTIVTVGDKRYLEIMRDGIQERLVIDRVMRRAPCIAGRATTCWKAHREGEARTPLVIKDSWQYTEREEEGELLQNATDKGVVSIARYYHHETVQVAGKDDDIQLNVRKGLDISKAENYRPGRLTMPLSTAVAGASRKCHSTMDRKRSSSQTNASLPPNKRSRSASPAKKDIRMPVNRVHRRVIVRDYGKPIYQASSRTALLAALEGCVQGHESLLDAGFLHRDISVNNLVINEDDSNPSLASFLIDFDLAIEETRTGASGAQGKTGTRAFMAIGALLGEQHSFMHDLESFFWVLLWICIHYPGPDKSRVVRRFDKWNYMETEELAVSKLGTIGDESIFLKVAEENFTTYYQPLIPWVNRLRKEVFPNNERSKMDDKKLYTRIQHILREAQKEVDV</sequence>
<accession>A0A9P8RJ56</accession>
<evidence type="ECO:0000313" key="6">
    <source>
        <dbReference type="EMBL" id="KAH6646842.1"/>
    </source>
</evidence>
<dbReference type="PANTHER" id="PTHR38248">
    <property type="entry name" value="FUNK1 6"/>
    <property type="match status" value="1"/>
</dbReference>
<dbReference type="SUPFAM" id="SSF56112">
    <property type="entry name" value="Protein kinase-like (PK-like)"/>
    <property type="match status" value="1"/>
</dbReference>
<reference evidence="6" key="1">
    <citation type="journal article" date="2021" name="Nat. Commun.">
        <title>Genetic determinants of endophytism in the Arabidopsis root mycobiome.</title>
        <authorList>
            <person name="Mesny F."/>
            <person name="Miyauchi S."/>
            <person name="Thiergart T."/>
            <person name="Pickel B."/>
            <person name="Atanasova L."/>
            <person name="Karlsson M."/>
            <person name="Huettel B."/>
            <person name="Barry K.W."/>
            <person name="Haridas S."/>
            <person name="Chen C."/>
            <person name="Bauer D."/>
            <person name="Andreopoulos W."/>
            <person name="Pangilinan J."/>
            <person name="LaButti K."/>
            <person name="Riley R."/>
            <person name="Lipzen A."/>
            <person name="Clum A."/>
            <person name="Drula E."/>
            <person name="Henrissat B."/>
            <person name="Kohler A."/>
            <person name="Grigoriev I.V."/>
            <person name="Martin F.M."/>
            <person name="Hacquard S."/>
        </authorList>
    </citation>
    <scope>NUCLEOTIDE SEQUENCE</scope>
    <source>
        <strain evidence="6">MPI-SDFR-AT-0073</strain>
    </source>
</reference>
<protein>
    <recommendedName>
        <fullName evidence="1">non-specific serine/threonine protein kinase</fullName>
        <ecNumber evidence="1">2.7.11.1</ecNumber>
    </recommendedName>
</protein>
<dbReference type="PROSITE" id="PS00109">
    <property type="entry name" value="PROTEIN_KINASE_TYR"/>
    <property type="match status" value="1"/>
</dbReference>
<organism evidence="6 7">
    <name type="scientific">Truncatella angustata</name>
    <dbReference type="NCBI Taxonomy" id="152316"/>
    <lineage>
        <taxon>Eukaryota</taxon>
        <taxon>Fungi</taxon>
        <taxon>Dikarya</taxon>
        <taxon>Ascomycota</taxon>
        <taxon>Pezizomycotina</taxon>
        <taxon>Sordariomycetes</taxon>
        <taxon>Xylariomycetidae</taxon>
        <taxon>Amphisphaeriales</taxon>
        <taxon>Sporocadaceae</taxon>
        <taxon>Truncatella</taxon>
    </lineage>
</organism>
<dbReference type="RefSeq" id="XP_045953356.1">
    <property type="nucleotide sequence ID" value="XM_046098679.1"/>
</dbReference>
<dbReference type="InterPro" id="IPR011009">
    <property type="entry name" value="Kinase-like_dom_sf"/>
</dbReference>
<comment type="catalytic activity">
    <reaction evidence="3">
        <text>L-seryl-[protein] + ATP = O-phospho-L-seryl-[protein] + ADP + H(+)</text>
        <dbReference type="Rhea" id="RHEA:17989"/>
        <dbReference type="Rhea" id="RHEA-COMP:9863"/>
        <dbReference type="Rhea" id="RHEA-COMP:11604"/>
        <dbReference type="ChEBI" id="CHEBI:15378"/>
        <dbReference type="ChEBI" id="CHEBI:29999"/>
        <dbReference type="ChEBI" id="CHEBI:30616"/>
        <dbReference type="ChEBI" id="CHEBI:83421"/>
        <dbReference type="ChEBI" id="CHEBI:456216"/>
        <dbReference type="EC" id="2.7.11.1"/>
    </reaction>
</comment>
<proteinExistence type="predicted"/>
<comment type="caution">
    <text evidence="6">The sequence shown here is derived from an EMBL/GenBank/DDBJ whole genome shotgun (WGS) entry which is preliminary data.</text>
</comment>